<evidence type="ECO:0000256" key="1">
    <source>
        <dbReference type="ARBA" id="ARBA00004653"/>
    </source>
</evidence>
<evidence type="ECO:0000256" key="8">
    <source>
        <dbReference type="ARBA" id="ARBA00022679"/>
    </source>
</evidence>
<comment type="pathway">
    <text evidence="3">Sphingolipid metabolism.</text>
</comment>
<keyword evidence="17" id="KW-1185">Reference proteome</keyword>
<comment type="catalytic activity">
    <reaction evidence="15">
        <text>N-(9Z-octadecenoyl)-sphing-4-enine + UDP-alpha-D-xylose = beta-D-xylosyl-(1&lt;-&gt;1')-N-(9Z-octadecenoyl)-sphing-4-enine + UDP + H(+)</text>
        <dbReference type="Rhea" id="RHEA:70247"/>
        <dbReference type="ChEBI" id="CHEBI:15378"/>
        <dbReference type="ChEBI" id="CHEBI:57632"/>
        <dbReference type="ChEBI" id="CHEBI:58223"/>
        <dbReference type="ChEBI" id="CHEBI:77996"/>
        <dbReference type="ChEBI" id="CHEBI:189081"/>
    </reaction>
    <physiologicalReaction direction="left-to-right" evidence="15">
        <dbReference type="Rhea" id="RHEA:70248"/>
    </physiologicalReaction>
</comment>
<comment type="pathway">
    <text evidence="2">Lipid metabolism; sphingolipid metabolism.</text>
</comment>
<keyword evidence="12" id="KW-0443">Lipid metabolism</keyword>
<reference evidence="18" key="1">
    <citation type="submission" date="2022-11" db="UniProtKB">
        <authorList>
            <consortium name="WormBaseParasite"/>
        </authorList>
    </citation>
    <scope>IDENTIFICATION</scope>
</reference>
<dbReference type="PANTHER" id="PTHR12726:SF0">
    <property type="entry name" value="CERAMIDE GLUCOSYLTRANSFERASE"/>
    <property type="match status" value="1"/>
</dbReference>
<name>A0A914W7F0_9BILA</name>
<dbReference type="EC" id="2.4.1.80" evidence="5"/>
<keyword evidence="11" id="KW-0333">Golgi apparatus</keyword>
<keyword evidence="13 16" id="KW-0472">Membrane</keyword>
<protein>
    <recommendedName>
        <fullName evidence="5">ceramide glucosyltransferase</fullName>
        <ecNumber evidence="5">2.4.1.80</ecNumber>
    </recommendedName>
</protein>
<dbReference type="SUPFAM" id="SSF53448">
    <property type="entry name" value="Nucleotide-diphospho-sugar transferases"/>
    <property type="match status" value="1"/>
</dbReference>
<dbReference type="InterPro" id="IPR025993">
    <property type="entry name" value="Ceramide_glucosylTrfase"/>
</dbReference>
<evidence type="ECO:0000313" key="18">
    <source>
        <dbReference type="WBParaSite" id="PSAMB.scaffold3445size18244.g21495.t1"/>
    </source>
</evidence>
<keyword evidence="7" id="KW-0328">Glycosyltransferase</keyword>
<evidence type="ECO:0000256" key="10">
    <source>
        <dbReference type="ARBA" id="ARBA00022989"/>
    </source>
</evidence>
<keyword evidence="9 16" id="KW-0812">Transmembrane</keyword>
<dbReference type="GO" id="GO:0006679">
    <property type="term" value="P:glucosylceramide biosynthetic process"/>
    <property type="evidence" value="ECO:0007669"/>
    <property type="project" value="TreeGrafter"/>
</dbReference>
<evidence type="ECO:0000256" key="3">
    <source>
        <dbReference type="ARBA" id="ARBA00004991"/>
    </source>
</evidence>
<dbReference type="FunFam" id="3.90.550.10:FF:000041">
    <property type="entry name" value="UDP-glucose ceramide glucosyltransferase"/>
    <property type="match status" value="1"/>
</dbReference>
<keyword evidence="10 16" id="KW-1133">Transmembrane helix</keyword>
<feature type="transmembrane region" description="Helical" evidence="16">
    <location>
        <begin position="15"/>
        <end position="41"/>
    </location>
</feature>
<evidence type="ECO:0000256" key="12">
    <source>
        <dbReference type="ARBA" id="ARBA00023098"/>
    </source>
</evidence>
<sequence length="400" mass="45783">MRLSSILFYLQAELLLVWFALALFIFWGALWLVHFISLAYAKWRLYRKPKPREGLLPGVSVIKPLVGVDANLATNLETFFTLQYPTYELLFCVHSESDPALMVVQMLMNKYKDVDARIFVGGEQVGLNPKINNMMPAYSAAKHEFVLVSDSNIFMREDALLDMVLSMSDNVALVTQTPYCMDRKGLGSNLEQIYFGTSHARIYMTGNCLGFVCSTGMSSLIRKCALDDVGGMRAFSPYLAEDYFFGVALAKRGWLSVISGLPALQNGSTDVHRFHDRICRWIKLRVAMLPHTIILEPMQDCMMAGLMGSWAANMLFDWNSLVFFLVHVLMWMLFDYMLICTVQNGPLSFGKFEFAVMWLYRELSALPIYIKALWEPRIRWRAGLFKLRWGGLIEEVPEKR</sequence>
<dbReference type="Proteomes" id="UP000887566">
    <property type="component" value="Unplaced"/>
</dbReference>
<comment type="subcellular location">
    <subcellularLocation>
        <location evidence="1">Golgi apparatus membrane</location>
        <topology evidence="1">Multi-pass membrane protein</topology>
    </subcellularLocation>
</comment>
<evidence type="ECO:0000256" key="6">
    <source>
        <dbReference type="ARBA" id="ARBA00022516"/>
    </source>
</evidence>
<dbReference type="GO" id="GO:0000139">
    <property type="term" value="C:Golgi membrane"/>
    <property type="evidence" value="ECO:0007669"/>
    <property type="project" value="UniProtKB-SubCell"/>
</dbReference>
<keyword evidence="6" id="KW-0444">Lipid biosynthesis</keyword>
<evidence type="ECO:0000256" key="14">
    <source>
        <dbReference type="ARBA" id="ARBA00047869"/>
    </source>
</evidence>
<evidence type="ECO:0000256" key="4">
    <source>
        <dbReference type="ARBA" id="ARBA00006739"/>
    </source>
</evidence>
<dbReference type="Gene3D" id="3.90.550.10">
    <property type="entry name" value="Spore Coat Polysaccharide Biosynthesis Protein SpsA, Chain A"/>
    <property type="match status" value="1"/>
</dbReference>
<comment type="catalytic activity">
    <reaction evidence="14">
        <text>UDP-alpha-D-xylose + an N-acylsphing-4-enine = a beta-D-xylosyl-(1&lt;-&gt;1')-N-acylsphing-4-enine + UDP + H(+)</text>
        <dbReference type="Rhea" id="RHEA:70243"/>
        <dbReference type="ChEBI" id="CHEBI:15378"/>
        <dbReference type="ChEBI" id="CHEBI:52639"/>
        <dbReference type="ChEBI" id="CHEBI:57632"/>
        <dbReference type="ChEBI" id="CHEBI:58223"/>
        <dbReference type="ChEBI" id="CHEBI:189068"/>
    </reaction>
    <physiologicalReaction direction="left-to-right" evidence="14">
        <dbReference type="Rhea" id="RHEA:70244"/>
    </physiologicalReaction>
</comment>
<dbReference type="InterPro" id="IPR029044">
    <property type="entry name" value="Nucleotide-diphossugar_trans"/>
</dbReference>
<evidence type="ECO:0000256" key="15">
    <source>
        <dbReference type="ARBA" id="ARBA00048104"/>
    </source>
</evidence>
<evidence type="ECO:0000256" key="2">
    <source>
        <dbReference type="ARBA" id="ARBA00004760"/>
    </source>
</evidence>
<dbReference type="GO" id="GO:0008120">
    <property type="term" value="F:ceramide glucosyltransferase activity"/>
    <property type="evidence" value="ECO:0007669"/>
    <property type="project" value="UniProtKB-EC"/>
</dbReference>
<accession>A0A914W7F0</accession>
<dbReference type="PANTHER" id="PTHR12726">
    <property type="entry name" value="CERAMIDE GLUCOSYLTRANSFERASE"/>
    <property type="match status" value="1"/>
</dbReference>
<evidence type="ECO:0000256" key="11">
    <source>
        <dbReference type="ARBA" id="ARBA00023034"/>
    </source>
</evidence>
<proteinExistence type="inferred from homology"/>
<evidence type="ECO:0000256" key="13">
    <source>
        <dbReference type="ARBA" id="ARBA00023136"/>
    </source>
</evidence>
<evidence type="ECO:0000256" key="9">
    <source>
        <dbReference type="ARBA" id="ARBA00022692"/>
    </source>
</evidence>
<dbReference type="WBParaSite" id="PSAMB.scaffold3445size18244.g21495.t1">
    <property type="protein sequence ID" value="PSAMB.scaffold3445size18244.g21495.t1"/>
    <property type="gene ID" value="PSAMB.scaffold3445size18244.g21495"/>
</dbReference>
<dbReference type="Pfam" id="PF13506">
    <property type="entry name" value="Glyco_transf_21"/>
    <property type="match status" value="1"/>
</dbReference>
<organism evidence="17 18">
    <name type="scientific">Plectus sambesii</name>
    <dbReference type="NCBI Taxonomy" id="2011161"/>
    <lineage>
        <taxon>Eukaryota</taxon>
        <taxon>Metazoa</taxon>
        <taxon>Ecdysozoa</taxon>
        <taxon>Nematoda</taxon>
        <taxon>Chromadorea</taxon>
        <taxon>Plectida</taxon>
        <taxon>Plectina</taxon>
        <taxon>Plectoidea</taxon>
        <taxon>Plectidae</taxon>
        <taxon>Plectus</taxon>
    </lineage>
</organism>
<dbReference type="CDD" id="cd02520">
    <property type="entry name" value="Glucosylceramide_synthase"/>
    <property type="match status" value="1"/>
</dbReference>
<evidence type="ECO:0000313" key="17">
    <source>
        <dbReference type="Proteomes" id="UP000887566"/>
    </source>
</evidence>
<comment type="similarity">
    <text evidence="4">Belongs to the glycosyltransferase 2 family.</text>
</comment>
<evidence type="ECO:0000256" key="7">
    <source>
        <dbReference type="ARBA" id="ARBA00022676"/>
    </source>
</evidence>
<keyword evidence="8" id="KW-0808">Transferase</keyword>
<dbReference type="AlphaFoldDB" id="A0A914W7F0"/>
<evidence type="ECO:0000256" key="5">
    <source>
        <dbReference type="ARBA" id="ARBA00012699"/>
    </source>
</evidence>
<feature type="transmembrane region" description="Helical" evidence="16">
    <location>
        <begin position="315"/>
        <end position="334"/>
    </location>
</feature>
<evidence type="ECO:0000256" key="16">
    <source>
        <dbReference type="SAM" id="Phobius"/>
    </source>
</evidence>